<proteinExistence type="predicted"/>
<organism evidence="2 3">
    <name type="scientific">Absidia repens</name>
    <dbReference type="NCBI Taxonomy" id="90262"/>
    <lineage>
        <taxon>Eukaryota</taxon>
        <taxon>Fungi</taxon>
        <taxon>Fungi incertae sedis</taxon>
        <taxon>Mucoromycota</taxon>
        <taxon>Mucoromycotina</taxon>
        <taxon>Mucoromycetes</taxon>
        <taxon>Mucorales</taxon>
        <taxon>Cunninghamellaceae</taxon>
        <taxon>Absidia</taxon>
    </lineage>
</organism>
<gene>
    <name evidence="2" type="ORF">BCR42DRAFT_57990</name>
</gene>
<feature type="compositionally biased region" description="Low complexity" evidence="1">
    <location>
        <begin position="50"/>
        <end position="62"/>
    </location>
</feature>
<accession>A0A1X2IFI3</accession>
<name>A0A1X2IFI3_9FUNG</name>
<feature type="compositionally biased region" description="Polar residues" evidence="1">
    <location>
        <begin position="30"/>
        <end position="49"/>
    </location>
</feature>
<evidence type="ECO:0000313" key="2">
    <source>
        <dbReference type="EMBL" id="ORZ14765.1"/>
    </source>
</evidence>
<sequence length="231" mass="25230">MAKFWRFDDLVQNVDPTQSTMAPRTPSYPPQKSSSRILLVETNNNNYTMTSPPQSSTSSSSRQRVERLTLQEVSTTTSPTYYGAASLSYRNSVASTASTQSNLSTRSRPMSFSPPPSPNVADGNSGVLCASPTTVSPLKSHRPSWTSSMDETTSAAPYPPFMIGSTLPLGWLRPSLSPTALLETNHTGHPSHFVCLGFGQVKIMNKYQKPKLNDLFSFCLTDGGIDGYFWS</sequence>
<evidence type="ECO:0000313" key="3">
    <source>
        <dbReference type="Proteomes" id="UP000193560"/>
    </source>
</evidence>
<dbReference type="OrthoDB" id="2290726at2759"/>
<protein>
    <submittedName>
        <fullName evidence="2">Uncharacterized protein</fullName>
    </submittedName>
</protein>
<evidence type="ECO:0000256" key="1">
    <source>
        <dbReference type="SAM" id="MobiDB-lite"/>
    </source>
</evidence>
<reference evidence="2 3" key="1">
    <citation type="submission" date="2016-07" db="EMBL/GenBank/DDBJ databases">
        <title>Pervasive Adenine N6-methylation of Active Genes in Fungi.</title>
        <authorList>
            <consortium name="DOE Joint Genome Institute"/>
            <person name="Mondo S.J."/>
            <person name="Dannebaum R.O."/>
            <person name="Kuo R.C."/>
            <person name="Labutti K."/>
            <person name="Haridas S."/>
            <person name="Kuo A."/>
            <person name="Salamov A."/>
            <person name="Ahrendt S.R."/>
            <person name="Lipzen A."/>
            <person name="Sullivan W."/>
            <person name="Andreopoulos W.B."/>
            <person name="Clum A."/>
            <person name="Lindquist E."/>
            <person name="Daum C."/>
            <person name="Ramamoorthy G.K."/>
            <person name="Gryganskyi A."/>
            <person name="Culley D."/>
            <person name="Magnuson J.K."/>
            <person name="James T.Y."/>
            <person name="O'Malley M.A."/>
            <person name="Stajich J.E."/>
            <person name="Spatafora J.W."/>
            <person name="Visel A."/>
            <person name="Grigoriev I.V."/>
        </authorList>
    </citation>
    <scope>NUCLEOTIDE SEQUENCE [LARGE SCALE GENOMIC DNA]</scope>
    <source>
        <strain evidence="2 3">NRRL 1336</strain>
    </source>
</reference>
<feature type="compositionally biased region" description="Polar residues" evidence="1">
    <location>
        <begin position="131"/>
        <end position="152"/>
    </location>
</feature>
<feature type="region of interest" description="Disordered" evidence="1">
    <location>
        <begin position="98"/>
        <end position="152"/>
    </location>
</feature>
<dbReference type="Proteomes" id="UP000193560">
    <property type="component" value="Unassembled WGS sequence"/>
</dbReference>
<comment type="caution">
    <text evidence="2">The sequence shown here is derived from an EMBL/GenBank/DDBJ whole genome shotgun (WGS) entry which is preliminary data.</text>
</comment>
<dbReference type="STRING" id="90262.A0A1X2IFI3"/>
<feature type="region of interest" description="Disordered" evidence="1">
    <location>
        <begin position="15"/>
        <end position="66"/>
    </location>
</feature>
<dbReference type="AlphaFoldDB" id="A0A1X2IFI3"/>
<dbReference type="EMBL" id="MCGE01000014">
    <property type="protein sequence ID" value="ORZ14765.1"/>
    <property type="molecule type" value="Genomic_DNA"/>
</dbReference>
<keyword evidence="3" id="KW-1185">Reference proteome</keyword>